<dbReference type="Proteomes" id="UP001530315">
    <property type="component" value="Unassembled WGS sequence"/>
</dbReference>
<name>A0ABD3MSQ7_9STRA</name>
<dbReference type="InterPro" id="IPR036508">
    <property type="entry name" value="Chitin-bd_dom_sf"/>
</dbReference>
<dbReference type="SMART" id="SM00494">
    <property type="entry name" value="ChtBD2"/>
    <property type="match status" value="2"/>
</dbReference>
<dbReference type="AlphaFoldDB" id="A0ABD3MSQ7"/>
<feature type="compositionally biased region" description="Basic residues" evidence="1">
    <location>
        <begin position="1"/>
        <end position="18"/>
    </location>
</feature>
<gene>
    <name evidence="3" type="ORF">ACHAW5_005243</name>
</gene>
<evidence type="ECO:0000313" key="3">
    <source>
        <dbReference type="EMBL" id="KAL3766828.1"/>
    </source>
</evidence>
<dbReference type="InterPro" id="IPR002557">
    <property type="entry name" value="Chitin-bd_dom"/>
</dbReference>
<feature type="domain" description="Chitin-binding type-2" evidence="2">
    <location>
        <begin position="358"/>
        <end position="414"/>
    </location>
</feature>
<feature type="region of interest" description="Disordered" evidence="1">
    <location>
        <begin position="418"/>
        <end position="462"/>
    </location>
</feature>
<organism evidence="3 4">
    <name type="scientific">Stephanodiscus triporus</name>
    <dbReference type="NCBI Taxonomy" id="2934178"/>
    <lineage>
        <taxon>Eukaryota</taxon>
        <taxon>Sar</taxon>
        <taxon>Stramenopiles</taxon>
        <taxon>Ochrophyta</taxon>
        <taxon>Bacillariophyta</taxon>
        <taxon>Coscinodiscophyceae</taxon>
        <taxon>Thalassiosirophycidae</taxon>
        <taxon>Stephanodiscales</taxon>
        <taxon>Stephanodiscaceae</taxon>
        <taxon>Stephanodiscus</taxon>
    </lineage>
</organism>
<dbReference type="Pfam" id="PF01607">
    <property type="entry name" value="CBM_14"/>
    <property type="match status" value="1"/>
</dbReference>
<feature type="region of interest" description="Disordered" evidence="1">
    <location>
        <begin position="1"/>
        <end position="35"/>
    </location>
</feature>
<dbReference type="Gene3D" id="2.170.140.10">
    <property type="entry name" value="Chitin binding domain"/>
    <property type="match status" value="1"/>
</dbReference>
<feature type="region of interest" description="Disordered" evidence="1">
    <location>
        <begin position="197"/>
        <end position="219"/>
    </location>
</feature>
<comment type="caution">
    <text evidence="3">The sequence shown here is derived from an EMBL/GenBank/DDBJ whole genome shotgun (WGS) entry which is preliminary data.</text>
</comment>
<proteinExistence type="predicted"/>
<evidence type="ECO:0000256" key="1">
    <source>
        <dbReference type="SAM" id="MobiDB-lite"/>
    </source>
</evidence>
<evidence type="ECO:0000313" key="4">
    <source>
        <dbReference type="Proteomes" id="UP001530315"/>
    </source>
</evidence>
<dbReference type="PROSITE" id="PS50940">
    <property type="entry name" value="CHIT_BIND_II"/>
    <property type="match status" value="2"/>
</dbReference>
<dbReference type="EMBL" id="JALLAZ020001719">
    <property type="protein sequence ID" value="KAL3766828.1"/>
    <property type="molecule type" value="Genomic_DNA"/>
</dbReference>
<sequence>MWRKMSRPAIPPKRKKTGRTMSSLSRHRLAEEEDWSESSTGISAMSLWCGESQESAYTNCYREGYDCPDGVCFNGLKCFMVGNACEEGEGAGISAQIDISPSPSPATEFEATGNNIGVLGQFCAETFDSLEIVCATATTCVVPEDCPSGTYCWKEFMCGGTVSPSIASAPQSTYSYSPSIFDTSLSSNTLTNSQSANDVAATYPPSPSPTPGSGSSGPQSTVAVQQLFCASTMEELEMSCATAQSCISGPCPSKMFCFPFTCTEAAGDENSPTSTAPSTAPAENQLSQNQLQCPQSTFVGWHTSTDCKEYFKCDNGAMGTVHVCEDSLKFDKVRNQCHPEEQVNSFCYGPPQSTTSSGNLCSEEYTGWESRNGCREYYWCDLGYADVIYDCGQDLLFDITLELCNFASQVVCTENGGASVANKSPSQPPAPSTLTEPPAPKPSTLRPSPVMGTVGGKGSSSGVGGVVGDYNWSDPIASTEPQNTSVETPPWLMNTVKSTNNAKGVMVTENTFPSMMIAFVTFEMIYMFL</sequence>
<protein>
    <recommendedName>
        <fullName evidence="2">Chitin-binding type-2 domain-containing protein</fullName>
    </recommendedName>
</protein>
<feature type="domain" description="Chitin-binding type-2" evidence="2">
    <location>
        <begin position="290"/>
        <end position="349"/>
    </location>
</feature>
<feature type="compositionally biased region" description="Gly residues" evidence="1">
    <location>
        <begin position="453"/>
        <end position="462"/>
    </location>
</feature>
<feature type="compositionally biased region" description="Pro residues" evidence="1">
    <location>
        <begin position="426"/>
        <end position="441"/>
    </location>
</feature>
<keyword evidence="4" id="KW-1185">Reference proteome</keyword>
<evidence type="ECO:0000259" key="2">
    <source>
        <dbReference type="PROSITE" id="PS50940"/>
    </source>
</evidence>
<dbReference type="SUPFAM" id="SSF57625">
    <property type="entry name" value="Invertebrate chitin-binding proteins"/>
    <property type="match status" value="2"/>
</dbReference>
<reference evidence="3 4" key="1">
    <citation type="submission" date="2024-10" db="EMBL/GenBank/DDBJ databases">
        <title>Updated reference genomes for cyclostephanoid diatoms.</title>
        <authorList>
            <person name="Roberts W.R."/>
            <person name="Alverson A.J."/>
        </authorList>
    </citation>
    <scope>NUCLEOTIDE SEQUENCE [LARGE SCALE GENOMIC DNA]</scope>
    <source>
        <strain evidence="3 4">AJA276-08</strain>
    </source>
</reference>
<accession>A0ABD3MSQ7</accession>